<sequence>MGSQHNIEQALLGSWSLLDFRSQLQDGGEIFPMGKDARGIINYSPNGRMSVQLQPAVTKKVKETVNDLLAYTGRYSVETQPDGSIMVKHHLELSSWPEEDGSYQSRKVELFENQLVLSSPAPLNVEEAPKFLADDAMGNIPAFRGADGLDIFGPDELTRYISESGPFRDQLLSHGATERALIRQSICMANNDYVEPM</sequence>
<dbReference type="OrthoDB" id="3904217at2759"/>
<organism evidence="2 3">
    <name type="scientific">Aspergillus niger</name>
    <dbReference type="NCBI Taxonomy" id="5061"/>
    <lineage>
        <taxon>Eukaryota</taxon>
        <taxon>Fungi</taxon>
        <taxon>Dikarya</taxon>
        <taxon>Ascomycota</taxon>
        <taxon>Pezizomycotina</taxon>
        <taxon>Eurotiomycetes</taxon>
        <taxon>Eurotiomycetidae</taxon>
        <taxon>Eurotiales</taxon>
        <taxon>Aspergillaceae</taxon>
        <taxon>Aspergillus</taxon>
        <taxon>Aspergillus subgen. Circumdati</taxon>
    </lineage>
</organism>
<dbReference type="Pfam" id="PF13924">
    <property type="entry name" value="Lipocalin_5"/>
    <property type="match status" value="1"/>
</dbReference>
<feature type="domain" description="Lipocalin-like" evidence="1">
    <location>
        <begin position="13"/>
        <end position="123"/>
    </location>
</feature>
<dbReference type="Proteomes" id="UP000068243">
    <property type="component" value="Unassembled WGS sequence"/>
</dbReference>
<dbReference type="EMBL" id="BCMY01000007">
    <property type="protein sequence ID" value="GAQ42523.1"/>
    <property type="molecule type" value="Genomic_DNA"/>
</dbReference>
<name>A0A100IJR3_ASPNG</name>
<gene>
    <name evidence="2" type="ORF">ABL_05184</name>
</gene>
<evidence type="ECO:0000259" key="1">
    <source>
        <dbReference type="Pfam" id="PF13924"/>
    </source>
</evidence>
<dbReference type="AlphaFoldDB" id="A0A100IJR3"/>
<comment type="caution">
    <text evidence="2">The sequence shown here is derived from an EMBL/GenBank/DDBJ whole genome shotgun (WGS) entry which is preliminary data.</text>
</comment>
<evidence type="ECO:0000313" key="3">
    <source>
        <dbReference type="Proteomes" id="UP000068243"/>
    </source>
</evidence>
<protein>
    <recommendedName>
        <fullName evidence="1">Lipocalin-like domain-containing protein</fullName>
    </recommendedName>
</protein>
<evidence type="ECO:0000313" key="2">
    <source>
        <dbReference type="EMBL" id="GAQ42523.1"/>
    </source>
</evidence>
<accession>A0A100IJR3</accession>
<reference evidence="3" key="1">
    <citation type="journal article" date="2016" name="Genome Announc.">
        <title>Draft genome sequence of Aspergillus niger strain An76.</title>
        <authorList>
            <person name="Gong W."/>
            <person name="Cheng Z."/>
            <person name="Zhang H."/>
            <person name="Liu L."/>
            <person name="Gao P."/>
            <person name="Wang L."/>
        </authorList>
    </citation>
    <scope>NUCLEOTIDE SEQUENCE [LARGE SCALE GENOMIC DNA]</scope>
    <source>
        <strain evidence="3">An76</strain>
    </source>
</reference>
<dbReference type="VEuPathDB" id="FungiDB:M747DRAFT_330706"/>
<proteinExistence type="predicted"/>
<dbReference type="VEuPathDB" id="FungiDB:An11g05950"/>
<dbReference type="InterPro" id="IPR024311">
    <property type="entry name" value="Lipocalin-like"/>
</dbReference>